<dbReference type="Pfam" id="PF14874">
    <property type="entry name" value="PapD-like"/>
    <property type="match status" value="1"/>
</dbReference>
<dbReference type="Proteomes" id="UP000007754">
    <property type="component" value="Chromosome 11"/>
</dbReference>
<keyword evidence="5" id="KW-0966">Cell projection</keyword>
<reference evidence="7" key="3">
    <citation type="submission" date="2025-09" db="UniProtKB">
        <authorList>
            <consortium name="Ensembl"/>
        </authorList>
    </citation>
    <scope>IDENTIFICATION</scope>
</reference>
<evidence type="ECO:0000256" key="2">
    <source>
        <dbReference type="ARBA" id="ARBA00004496"/>
    </source>
</evidence>
<dbReference type="NCBIfam" id="NF012200">
    <property type="entry name" value="choice_anch_D"/>
    <property type="match status" value="1"/>
</dbReference>
<evidence type="ECO:0000256" key="4">
    <source>
        <dbReference type="ARBA" id="ARBA00023069"/>
    </source>
</evidence>
<dbReference type="AlphaFoldDB" id="H0ZHH6"/>
<feature type="domain" description="HYDIN/VesB/CFA65-like Ig-like" evidence="6">
    <location>
        <begin position="367"/>
        <end position="444"/>
    </location>
</feature>
<dbReference type="PANTHER" id="PTHR23053">
    <property type="entry name" value="DLEC1 DELETED IN LUNG AND ESOPHAGEAL CANCER 1"/>
    <property type="match status" value="1"/>
</dbReference>
<dbReference type="GO" id="GO:0003341">
    <property type="term" value="P:cilium movement"/>
    <property type="evidence" value="ECO:0007669"/>
    <property type="project" value="TreeGrafter"/>
</dbReference>
<protein>
    <recommendedName>
        <fullName evidence="6">HYDIN/VesB/CFA65-like Ig-like domain-containing protein</fullName>
    </recommendedName>
</protein>
<evidence type="ECO:0000313" key="7">
    <source>
        <dbReference type="Ensembl" id="ENSTGUP00000010041.2"/>
    </source>
</evidence>
<dbReference type="Pfam" id="PF22544">
    <property type="entry name" value="HYDIN_VesB_CFA65-like_Ig"/>
    <property type="match status" value="2"/>
</dbReference>
<name>H0ZHH6_TAEGU</name>
<dbReference type="PANTHER" id="PTHR23053:SF0">
    <property type="entry name" value="HYDROCEPHALUS-INDUCING PROTEIN HOMOLOG"/>
    <property type="match status" value="1"/>
</dbReference>
<reference evidence="7 8" key="1">
    <citation type="journal article" date="2010" name="Nature">
        <title>The genome of a songbird.</title>
        <authorList>
            <person name="Warren W.C."/>
            <person name="Clayton D.F."/>
            <person name="Ellegren H."/>
            <person name="Arnold A.P."/>
            <person name="Hillier L.W."/>
            <person name="Kunstner A."/>
            <person name="Searle S."/>
            <person name="White S."/>
            <person name="Vilella A.J."/>
            <person name="Fairley S."/>
            <person name="Heger A."/>
            <person name="Kong L."/>
            <person name="Ponting C.P."/>
            <person name="Jarvis E.D."/>
            <person name="Mello C.V."/>
            <person name="Minx P."/>
            <person name="Lovell P."/>
            <person name="Velho T.A."/>
            <person name="Ferris M."/>
            <person name="Balakrishnan C.N."/>
            <person name="Sinha S."/>
            <person name="Blatti C."/>
            <person name="London S.E."/>
            <person name="Li Y."/>
            <person name="Lin Y.C."/>
            <person name="George J."/>
            <person name="Sweedler J."/>
            <person name="Southey B."/>
            <person name="Gunaratne P."/>
            <person name="Watson M."/>
            <person name="Nam K."/>
            <person name="Backstrom N."/>
            <person name="Smeds L."/>
            <person name="Nabholz B."/>
            <person name="Itoh Y."/>
            <person name="Whitney O."/>
            <person name="Pfenning A.R."/>
            <person name="Howard J."/>
            <person name="Volker M."/>
            <person name="Skinner B.M."/>
            <person name="Griffin D.K."/>
            <person name="Ye L."/>
            <person name="McLaren W.M."/>
            <person name="Flicek P."/>
            <person name="Quesada V."/>
            <person name="Velasco G."/>
            <person name="Lopez-Otin C."/>
            <person name="Puente X.S."/>
            <person name="Olender T."/>
            <person name="Lancet D."/>
            <person name="Smit A.F."/>
            <person name="Hubley R."/>
            <person name="Konkel M.K."/>
            <person name="Walker J.A."/>
            <person name="Batzer M.A."/>
            <person name="Gu W."/>
            <person name="Pollock D.D."/>
            <person name="Chen L."/>
            <person name="Cheng Z."/>
            <person name="Eichler E.E."/>
            <person name="Stapley J."/>
            <person name="Slate J."/>
            <person name="Ekblom R."/>
            <person name="Birkhead T."/>
            <person name="Burke T."/>
            <person name="Burt D."/>
            <person name="Scharff C."/>
            <person name="Adam I."/>
            <person name="Richard H."/>
            <person name="Sultan M."/>
            <person name="Soldatov A."/>
            <person name="Lehrach H."/>
            <person name="Edwards S.V."/>
            <person name="Yang S.P."/>
            <person name="Li X."/>
            <person name="Graves T."/>
            <person name="Fulton L."/>
            <person name="Nelson J."/>
            <person name="Chinwalla A."/>
            <person name="Hou S."/>
            <person name="Mardis E.R."/>
            <person name="Wilson R.K."/>
        </authorList>
    </citation>
    <scope>NUCLEOTIDE SEQUENCE [LARGE SCALE GENOMIC DNA]</scope>
</reference>
<reference evidence="7" key="2">
    <citation type="submission" date="2025-08" db="UniProtKB">
        <authorList>
            <consortium name="Ensembl"/>
        </authorList>
    </citation>
    <scope>IDENTIFICATION</scope>
</reference>
<evidence type="ECO:0000256" key="5">
    <source>
        <dbReference type="ARBA" id="ARBA00023273"/>
    </source>
</evidence>
<evidence type="ECO:0000256" key="3">
    <source>
        <dbReference type="ARBA" id="ARBA00022490"/>
    </source>
</evidence>
<sequence length="591" mass="65984">VFGLLSCWSVCLSVSPELFSSFPQDNVLFYFQAKRSQGGMFTRAQTGLVSSCFHKWQNHNFISFLQFPQLVKMYMESSPHFQLMGPNNVYRVVTPGVPTHVRIRFTPDENKDYFHQLVCTTARERIVVPIQAIGARAILDFPDQLDFPACPVKYSSQKTLLVRNVSNQAARYQLSTQSPFSVVPTTGILGAGDSMQVTVRFHPLKTGAHSGSLVVCCNTGEESIHTNLHGQAVDLNIALSTNSVDVDKTFIGMSNHTTVLIENRSNITAHFQWKAFPTEEYENEEKRRLRKMEKGSCKDHTSLLRNVVQEEMAKMQEDPLLFSSDIFCIEPMEGEIGPYSLAEIKVTFKPLEAQEYQRMAYCNISGTVKLINQGAINAPFTYSPSTANVGFFFKFAPKEGIITPGGIQTIQISFSPTVLGTFEEELQFSVAGSPVPAILTIKGNVTQPTLRFDLNELSFGDISFGFPYTQSCRLTNTSPVPVTFKLRMSDDGTQPAVNVFDQIRSDSDPSWREGIRFFVEPREFTMNPSQGTILPQGHQDIEVTLCSNTMMNYHRKMLVDLEGVGKGVSSLVITARYQPFPGLPQPLYAGL</sequence>
<comment type="subcellular location">
    <subcellularLocation>
        <location evidence="1">Cell projection</location>
        <location evidence="1">Cilium</location>
    </subcellularLocation>
    <subcellularLocation>
        <location evidence="2">Cytoplasm</location>
    </subcellularLocation>
</comment>
<evidence type="ECO:0000256" key="1">
    <source>
        <dbReference type="ARBA" id="ARBA00004138"/>
    </source>
</evidence>
<evidence type="ECO:0000259" key="6">
    <source>
        <dbReference type="Pfam" id="PF22544"/>
    </source>
</evidence>
<feature type="domain" description="HYDIN/VesB/CFA65-like Ig-like" evidence="6">
    <location>
        <begin position="137"/>
        <end position="230"/>
    </location>
</feature>
<proteinExistence type="predicted"/>
<dbReference type="GO" id="GO:1904158">
    <property type="term" value="P:axonemal central apparatus assembly"/>
    <property type="evidence" value="ECO:0007669"/>
    <property type="project" value="TreeGrafter"/>
</dbReference>
<keyword evidence="8" id="KW-1185">Reference proteome</keyword>
<dbReference type="GeneTree" id="ENSGT00940000163228"/>
<keyword evidence="3" id="KW-0963">Cytoplasm</keyword>
<accession>H0ZHH6</accession>
<dbReference type="InterPro" id="IPR033305">
    <property type="entry name" value="Hydin-like"/>
</dbReference>
<dbReference type="InterPro" id="IPR008962">
    <property type="entry name" value="PapD-like_sf"/>
</dbReference>
<dbReference type="HOGENOM" id="CLU_063585_0_0_1"/>
<dbReference type="InParanoid" id="H0ZHH6"/>
<evidence type="ECO:0000313" key="8">
    <source>
        <dbReference type="Proteomes" id="UP000007754"/>
    </source>
</evidence>
<keyword evidence="4" id="KW-0969">Cilium</keyword>
<organism evidence="7 8">
    <name type="scientific">Taeniopygia guttata</name>
    <name type="common">Zebra finch</name>
    <name type="synonym">Poephila guttata</name>
    <dbReference type="NCBI Taxonomy" id="59729"/>
    <lineage>
        <taxon>Eukaryota</taxon>
        <taxon>Metazoa</taxon>
        <taxon>Chordata</taxon>
        <taxon>Craniata</taxon>
        <taxon>Vertebrata</taxon>
        <taxon>Euteleostomi</taxon>
        <taxon>Archelosauria</taxon>
        <taxon>Archosauria</taxon>
        <taxon>Dinosauria</taxon>
        <taxon>Saurischia</taxon>
        <taxon>Theropoda</taxon>
        <taxon>Coelurosauria</taxon>
        <taxon>Aves</taxon>
        <taxon>Neognathae</taxon>
        <taxon>Neoaves</taxon>
        <taxon>Telluraves</taxon>
        <taxon>Australaves</taxon>
        <taxon>Passeriformes</taxon>
        <taxon>Passeroidea</taxon>
        <taxon>Estrildidae</taxon>
        <taxon>Estrildinae</taxon>
        <taxon>Taeniopygia</taxon>
    </lineage>
</organism>
<dbReference type="InterPro" id="IPR053879">
    <property type="entry name" value="HYDIN_VesB_CFA65-like_Ig"/>
</dbReference>
<dbReference type="Ensembl" id="ENSTGUT00000010148.2">
    <property type="protein sequence ID" value="ENSTGUP00000010041.2"/>
    <property type="gene ID" value="ENSTGUG00000009737.2"/>
</dbReference>
<dbReference type="GO" id="GO:0005930">
    <property type="term" value="C:axoneme"/>
    <property type="evidence" value="ECO:0007669"/>
    <property type="project" value="TreeGrafter"/>
</dbReference>
<dbReference type="Gene3D" id="2.60.40.10">
    <property type="entry name" value="Immunoglobulins"/>
    <property type="match status" value="4"/>
</dbReference>
<dbReference type="SUPFAM" id="SSF49354">
    <property type="entry name" value="PapD-like"/>
    <property type="match status" value="1"/>
</dbReference>
<dbReference type="InterPro" id="IPR013783">
    <property type="entry name" value="Ig-like_fold"/>
</dbReference>
<dbReference type="OMA" id="VSSCFHK"/>